<evidence type="ECO:0000313" key="4">
    <source>
        <dbReference type="Proteomes" id="UP000177187"/>
    </source>
</evidence>
<dbReference type="Proteomes" id="UP000177187">
    <property type="component" value="Unassembled WGS sequence"/>
</dbReference>
<keyword evidence="1" id="KW-0560">Oxidoreductase</keyword>
<dbReference type="Gene3D" id="3.40.50.970">
    <property type="match status" value="1"/>
</dbReference>
<dbReference type="PANTHER" id="PTHR48084:SF1">
    <property type="entry name" value="2-OXOGLUTARATE SYNTHASE SUBUNIT KORB"/>
    <property type="match status" value="1"/>
</dbReference>
<gene>
    <name evidence="3" type="ORF">A2Y64_01290</name>
</gene>
<proteinExistence type="predicted"/>
<dbReference type="InterPro" id="IPR051457">
    <property type="entry name" value="2-oxoacid:Fd_oxidoreductase"/>
</dbReference>
<dbReference type="AlphaFoldDB" id="A0A1F5FET5"/>
<evidence type="ECO:0000259" key="2">
    <source>
        <dbReference type="Pfam" id="PF02775"/>
    </source>
</evidence>
<comment type="caution">
    <text evidence="3">The sequence shown here is derived from an EMBL/GenBank/DDBJ whole genome shotgun (WGS) entry which is preliminary data.</text>
</comment>
<dbReference type="STRING" id="1817816.A2Y64_01290"/>
<dbReference type="Pfam" id="PF02775">
    <property type="entry name" value="TPP_enzyme_C"/>
    <property type="match status" value="1"/>
</dbReference>
<accession>A0A1F5FET5</accession>
<dbReference type="EMBL" id="MFAF01000048">
    <property type="protein sequence ID" value="OGD78133.1"/>
    <property type="molecule type" value="Genomic_DNA"/>
</dbReference>
<reference evidence="3 4" key="1">
    <citation type="journal article" date="2016" name="Nat. Commun.">
        <title>Thousands of microbial genomes shed light on interconnected biogeochemical processes in an aquifer system.</title>
        <authorList>
            <person name="Anantharaman K."/>
            <person name="Brown C.T."/>
            <person name="Hug L.A."/>
            <person name="Sharon I."/>
            <person name="Castelle C.J."/>
            <person name="Probst A.J."/>
            <person name="Thomas B.C."/>
            <person name="Singh A."/>
            <person name="Wilkins M.J."/>
            <person name="Karaoz U."/>
            <person name="Brodie E.L."/>
            <person name="Williams K.H."/>
            <person name="Hubbard S.S."/>
            <person name="Banfield J.F."/>
        </authorList>
    </citation>
    <scope>NUCLEOTIDE SEQUENCE [LARGE SCALE GENOMIC DNA]</scope>
</reference>
<dbReference type="InterPro" id="IPR011766">
    <property type="entry name" value="TPP_enzyme_TPP-bd"/>
</dbReference>
<feature type="domain" description="Thiamine pyrophosphate enzyme TPP-binding" evidence="2">
    <location>
        <begin position="51"/>
        <end position="191"/>
    </location>
</feature>
<protein>
    <submittedName>
        <fullName evidence="3">2-oxoacid:ferredoxin oxidoreductase subunit beta</fullName>
    </submittedName>
</protein>
<sequence length="270" mass="29384">MRARKKFPTVWCPGCSLGVIMGALIRAIHKLGIEKDDVAFVSGIGCTGRMPVYTDFNTLHGTHGRALPFATGIKLARPGLKVITAMGDGDATAIGGNHFIHTCRRNLDLTAVIVNNYIYGMTGGQYSPTTPVGRRASTAPYGMIETPFDICGLAKAAGAAFVARTTSYHAAAMTELFARAIEMRGFAVVEVMAHCYTTYGRRNRYVSPVEMMEEEKKLAVPLKAFEKMKQKDPAHALTSGQYLTGVFTDDDSRPEFTQVYADLCRRVQGG</sequence>
<dbReference type="SUPFAM" id="SSF52518">
    <property type="entry name" value="Thiamin diphosphate-binding fold (THDP-binding)"/>
    <property type="match status" value="1"/>
</dbReference>
<name>A0A1F5FET5_9BACT</name>
<organism evidence="3 4">
    <name type="scientific">Candidatus Coatesbacteria bacterium RBG_13_66_14</name>
    <dbReference type="NCBI Taxonomy" id="1817816"/>
    <lineage>
        <taxon>Bacteria</taxon>
        <taxon>Candidatus Coatesiibacteriota</taxon>
    </lineage>
</organism>
<dbReference type="GO" id="GO:0016625">
    <property type="term" value="F:oxidoreductase activity, acting on the aldehyde or oxo group of donors, iron-sulfur protein as acceptor"/>
    <property type="evidence" value="ECO:0007669"/>
    <property type="project" value="UniProtKB-ARBA"/>
</dbReference>
<evidence type="ECO:0000256" key="1">
    <source>
        <dbReference type="ARBA" id="ARBA00023002"/>
    </source>
</evidence>
<dbReference type="CDD" id="cd03375">
    <property type="entry name" value="TPP_OGFOR"/>
    <property type="match status" value="1"/>
</dbReference>
<dbReference type="InterPro" id="IPR029061">
    <property type="entry name" value="THDP-binding"/>
</dbReference>
<evidence type="ECO:0000313" key="3">
    <source>
        <dbReference type="EMBL" id="OGD78133.1"/>
    </source>
</evidence>
<dbReference type="GO" id="GO:0030976">
    <property type="term" value="F:thiamine pyrophosphate binding"/>
    <property type="evidence" value="ECO:0007669"/>
    <property type="project" value="InterPro"/>
</dbReference>
<dbReference type="GO" id="GO:0045333">
    <property type="term" value="P:cellular respiration"/>
    <property type="evidence" value="ECO:0007669"/>
    <property type="project" value="UniProtKB-ARBA"/>
</dbReference>
<dbReference type="PANTHER" id="PTHR48084">
    <property type="entry name" value="2-OXOGLUTARATE OXIDOREDUCTASE SUBUNIT KORB-RELATED"/>
    <property type="match status" value="1"/>
</dbReference>